<evidence type="ECO:0000313" key="2">
    <source>
        <dbReference type="Proteomes" id="UP000001075"/>
    </source>
</evidence>
<dbReference type="EMBL" id="JH001852">
    <property type="protein sequence ID" value="EGV97370.1"/>
    <property type="molecule type" value="Genomic_DNA"/>
</dbReference>
<accession>G3IBU0</accession>
<dbReference type="Proteomes" id="UP000001075">
    <property type="component" value="Unassembled WGS sequence"/>
</dbReference>
<name>G3IBU0_CRIGR</name>
<organism evidence="1 2">
    <name type="scientific">Cricetulus griseus</name>
    <name type="common">Chinese hamster</name>
    <name type="synonym">Cricetulus barabensis griseus</name>
    <dbReference type="NCBI Taxonomy" id="10029"/>
    <lineage>
        <taxon>Eukaryota</taxon>
        <taxon>Metazoa</taxon>
        <taxon>Chordata</taxon>
        <taxon>Craniata</taxon>
        <taxon>Vertebrata</taxon>
        <taxon>Euteleostomi</taxon>
        <taxon>Mammalia</taxon>
        <taxon>Eutheria</taxon>
        <taxon>Euarchontoglires</taxon>
        <taxon>Glires</taxon>
        <taxon>Rodentia</taxon>
        <taxon>Myomorpha</taxon>
        <taxon>Muroidea</taxon>
        <taxon>Cricetidae</taxon>
        <taxon>Cricetinae</taxon>
        <taxon>Cricetulus</taxon>
    </lineage>
</organism>
<evidence type="ECO:0000313" key="1">
    <source>
        <dbReference type="EMBL" id="EGV97370.1"/>
    </source>
</evidence>
<gene>
    <name evidence="1" type="ORF">I79_021123</name>
</gene>
<sequence length="122" mass="13138">MALLLSVMKDIPDCSQRGGNHHGTSVVCDEGYPIEGGCSQSPHLLKGKRQIQPRSQSLCGYLSHSPFVNETMSGPEWGQNPLDTCRPTCPQPGGKEGFSDVFRIASEGGSMTVVDRFLDSPT</sequence>
<reference evidence="2" key="1">
    <citation type="journal article" date="2011" name="Nat. Biotechnol.">
        <title>The genomic sequence of the Chinese hamster ovary (CHO)-K1 cell line.</title>
        <authorList>
            <person name="Xu X."/>
            <person name="Nagarajan H."/>
            <person name="Lewis N.E."/>
            <person name="Pan S."/>
            <person name="Cai Z."/>
            <person name="Liu X."/>
            <person name="Chen W."/>
            <person name="Xie M."/>
            <person name="Wang W."/>
            <person name="Hammond S."/>
            <person name="Andersen M.R."/>
            <person name="Neff N."/>
            <person name="Passarelli B."/>
            <person name="Koh W."/>
            <person name="Fan H.C."/>
            <person name="Wang J."/>
            <person name="Gui Y."/>
            <person name="Lee K.H."/>
            <person name="Betenbaugh M.J."/>
            <person name="Quake S.R."/>
            <person name="Famili I."/>
            <person name="Palsson B.O."/>
            <person name="Wang J."/>
        </authorList>
    </citation>
    <scope>NUCLEOTIDE SEQUENCE [LARGE SCALE GENOMIC DNA]</scope>
    <source>
        <strain evidence="2">CHO K1 cell line</strain>
    </source>
</reference>
<protein>
    <submittedName>
        <fullName evidence="1">Uncharacterized protein</fullName>
    </submittedName>
</protein>
<proteinExistence type="predicted"/>
<dbReference type="InParanoid" id="G3IBU0"/>
<dbReference type="AlphaFoldDB" id="G3IBU0"/>